<dbReference type="EMBL" id="BAABME010011448">
    <property type="protein sequence ID" value="GAA0183781.1"/>
    <property type="molecule type" value="Genomic_DNA"/>
</dbReference>
<name>A0AAV3RVB5_LITER</name>
<keyword evidence="4" id="KW-1185">Reference proteome</keyword>
<dbReference type="PANTHER" id="PTHR31672:SF13">
    <property type="entry name" value="F-BOX PROTEIN CPR30-LIKE"/>
    <property type="match status" value="1"/>
</dbReference>
<comment type="caution">
    <text evidence="3">The sequence shown here is derived from an EMBL/GenBank/DDBJ whole genome shotgun (WGS) entry which is preliminary data.</text>
</comment>
<keyword evidence="1" id="KW-1133">Transmembrane helix</keyword>
<evidence type="ECO:0000256" key="1">
    <source>
        <dbReference type="SAM" id="Phobius"/>
    </source>
</evidence>
<keyword evidence="1" id="KW-0812">Transmembrane</keyword>
<keyword evidence="1" id="KW-0472">Membrane</keyword>
<dbReference type="Pfam" id="PF08268">
    <property type="entry name" value="FBA_3"/>
    <property type="match status" value="1"/>
</dbReference>
<feature type="domain" description="F-box associated beta-propeller type 3" evidence="2">
    <location>
        <begin position="25"/>
        <end position="194"/>
    </location>
</feature>
<reference evidence="3 4" key="1">
    <citation type="submission" date="2024-01" db="EMBL/GenBank/DDBJ databases">
        <title>The complete chloroplast genome sequence of Lithospermum erythrorhizon: insights into the phylogenetic relationship among Boraginaceae species and the maternal lineages of purple gromwells.</title>
        <authorList>
            <person name="Okada T."/>
            <person name="Watanabe K."/>
        </authorList>
    </citation>
    <scope>NUCLEOTIDE SEQUENCE [LARGE SCALE GENOMIC DNA]</scope>
</reference>
<feature type="transmembrane region" description="Helical" evidence="1">
    <location>
        <begin position="7"/>
        <end position="27"/>
    </location>
</feature>
<evidence type="ECO:0000313" key="4">
    <source>
        <dbReference type="Proteomes" id="UP001454036"/>
    </source>
</evidence>
<dbReference type="InterPro" id="IPR050796">
    <property type="entry name" value="SCF_F-box_component"/>
</dbReference>
<protein>
    <recommendedName>
        <fullName evidence="2">F-box associated beta-propeller type 3 domain-containing protein</fullName>
    </recommendedName>
</protein>
<organism evidence="3 4">
    <name type="scientific">Lithospermum erythrorhizon</name>
    <name type="common">Purple gromwell</name>
    <name type="synonym">Lithospermum officinale var. erythrorhizon</name>
    <dbReference type="NCBI Taxonomy" id="34254"/>
    <lineage>
        <taxon>Eukaryota</taxon>
        <taxon>Viridiplantae</taxon>
        <taxon>Streptophyta</taxon>
        <taxon>Embryophyta</taxon>
        <taxon>Tracheophyta</taxon>
        <taxon>Spermatophyta</taxon>
        <taxon>Magnoliopsida</taxon>
        <taxon>eudicotyledons</taxon>
        <taxon>Gunneridae</taxon>
        <taxon>Pentapetalae</taxon>
        <taxon>asterids</taxon>
        <taxon>lamiids</taxon>
        <taxon>Boraginales</taxon>
        <taxon>Boraginaceae</taxon>
        <taxon>Boraginoideae</taxon>
        <taxon>Lithospermeae</taxon>
        <taxon>Lithospermum</taxon>
    </lineage>
</organism>
<proteinExistence type="predicted"/>
<dbReference type="Proteomes" id="UP001454036">
    <property type="component" value="Unassembled WGS sequence"/>
</dbReference>
<gene>
    <name evidence="3" type="ORF">LIER_31135</name>
</gene>
<accession>A0AAV3RVB5</accession>
<evidence type="ECO:0000259" key="2">
    <source>
        <dbReference type="Pfam" id="PF08268"/>
    </source>
</evidence>
<dbReference type="PANTHER" id="PTHR31672">
    <property type="entry name" value="BNACNNG10540D PROTEIN"/>
    <property type="match status" value="1"/>
</dbReference>
<dbReference type="AlphaFoldDB" id="A0AAV3RVB5"/>
<sequence>MILQDQIIFFVLSLVINGPFGDIIIVGNPVTRKTLELPRLSLPTFRYRCCLAFEACSEVYKVVVVYMTEKHSYGPFNLNLGCAILTVGVDAEWRVVSCAHLEEEDMKVLMLGSPVTSTGLVYWSSILHHDIMVLDIKSETIKTISLPYAYGTSYPCLPKLNSISIWYLNSDCSMEVWLLKDHHMNEEWVKILYIDGEPIRNRLDEPFPSNELYPGSPKYYDVHPRCWLGNDERILFEVALDVSYFFVYDVKTCSCSWFALENDDSCNSQLEPFVNTLAWVC</sequence>
<evidence type="ECO:0000313" key="3">
    <source>
        <dbReference type="EMBL" id="GAA0183781.1"/>
    </source>
</evidence>
<dbReference type="InterPro" id="IPR013187">
    <property type="entry name" value="F-box-assoc_dom_typ3"/>
</dbReference>